<evidence type="ECO:0008006" key="3">
    <source>
        <dbReference type="Google" id="ProtNLM"/>
    </source>
</evidence>
<dbReference type="EMBL" id="CP016172">
    <property type="protein sequence ID" value="ANN77343.1"/>
    <property type="molecule type" value="Genomic_DNA"/>
</dbReference>
<reference evidence="1 2" key="1">
    <citation type="submission" date="2016-06" db="EMBL/GenBank/DDBJ databases">
        <title>Complete genome sequences of Bordetella bronchialis and Bordetella flabilis.</title>
        <authorList>
            <person name="LiPuma J.J."/>
            <person name="Spilker T."/>
        </authorList>
    </citation>
    <scope>NUCLEOTIDE SEQUENCE [LARGE SCALE GENOMIC DNA]</scope>
    <source>
        <strain evidence="1 2">AU10664</strain>
    </source>
</reference>
<organism evidence="1 2">
    <name type="scientific">Bordetella flabilis</name>
    <dbReference type="NCBI Taxonomy" id="463014"/>
    <lineage>
        <taxon>Bacteria</taxon>
        <taxon>Pseudomonadati</taxon>
        <taxon>Pseudomonadota</taxon>
        <taxon>Betaproteobacteria</taxon>
        <taxon>Burkholderiales</taxon>
        <taxon>Alcaligenaceae</taxon>
        <taxon>Bordetella</taxon>
    </lineage>
</organism>
<dbReference type="OrthoDB" id="6537357at2"/>
<protein>
    <recommendedName>
        <fullName evidence="3">ABM domain-containing protein</fullName>
    </recommendedName>
</protein>
<sequence>MDHTPPPTFGQEADILLLKLPDRRLDGAGLAALQDAVSGTTDGCTVQAYAAMDAQETYVYCRLPSVGANSVAATIRASALAAYPTAGVQRLRRLADLPGASSGRAAPWHYIVETDVVGTAEQDLNDWYDQEHLPGLAGVPGTVRAERFICTEGGPRYHACYDLESLETFGSPPWLAVRATAWSDRVRPSFRNTKRTMFKAIG</sequence>
<dbReference type="STRING" id="463014.BAU07_09750"/>
<dbReference type="KEGG" id="bfz:BAU07_09750"/>
<accession>A0A193GCK1</accession>
<evidence type="ECO:0000313" key="1">
    <source>
        <dbReference type="EMBL" id="ANN77343.1"/>
    </source>
</evidence>
<dbReference type="AlphaFoldDB" id="A0A193GCK1"/>
<name>A0A193GCK1_9BORD</name>
<proteinExistence type="predicted"/>
<dbReference type="Proteomes" id="UP000091926">
    <property type="component" value="Chromosome"/>
</dbReference>
<gene>
    <name evidence="1" type="ORF">BAU07_09750</name>
</gene>
<evidence type="ECO:0000313" key="2">
    <source>
        <dbReference type="Proteomes" id="UP000091926"/>
    </source>
</evidence>
<keyword evidence="2" id="KW-1185">Reference proteome</keyword>
<dbReference type="RefSeq" id="WP_066656673.1">
    <property type="nucleotide sequence ID" value="NZ_CBCSCL010000005.1"/>
</dbReference>